<feature type="region of interest" description="Disordered" evidence="1">
    <location>
        <begin position="268"/>
        <end position="292"/>
    </location>
</feature>
<evidence type="ECO:0000256" key="2">
    <source>
        <dbReference type="SAM" id="Phobius"/>
    </source>
</evidence>
<dbReference type="InterPro" id="IPR011723">
    <property type="entry name" value="Znf/thioredoxin_put"/>
</dbReference>
<organism evidence="4 5">
    <name type="scientific">Micavibrio aeruginosavorus</name>
    <dbReference type="NCBI Taxonomy" id="349221"/>
    <lineage>
        <taxon>Bacteria</taxon>
        <taxon>Pseudomonadati</taxon>
        <taxon>Bdellovibrionota</taxon>
        <taxon>Bdellovibrionia</taxon>
        <taxon>Bdellovibrionales</taxon>
        <taxon>Pseudobdellovibrionaceae</taxon>
        <taxon>Micavibrio</taxon>
    </lineage>
</organism>
<keyword evidence="2" id="KW-1133">Transmembrane helix</keyword>
<evidence type="ECO:0000256" key="1">
    <source>
        <dbReference type="SAM" id="MobiDB-lite"/>
    </source>
</evidence>
<proteinExistence type="predicted"/>
<dbReference type="EMBL" id="QFQB01000032">
    <property type="protein sequence ID" value="PZQ46111.1"/>
    <property type="molecule type" value="Genomic_DNA"/>
</dbReference>
<feature type="domain" description="Zinc finger/thioredoxin putative" evidence="3">
    <location>
        <begin position="1"/>
        <end position="35"/>
    </location>
</feature>
<dbReference type="NCBIfam" id="TIGR02098">
    <property type="entry name" value="MJ0042_CXXC"/>
    <property type="match status" value="1"/>
</dbReference>
<comment type="caution">
    <text evidence="4">The sequence shown here is derived from an EMBL/GenBank/DDBJ whole genome shotgun (WGS) entry which is preliminary data.</text>
</comment>
<gene>
    <name evidence="4" type="ORF">DI551_05745</name>
</gene>
<evidence type="ECO:0000259" key="3">
    <source>
        <dbReference type="Pfam" id="PF13717"/>
    </source>
</evidence>
<keyword evidence="2" id="KW-0472">Membrane</keyword>
<feature type="region of interest" description="Disordered" evidence="1">
    <location>
        <begin position="94"/>
        <end position="120"/>
    </location>
</feature>
<dbReference type="Proteomes" id="UP000249417">
    <property type="component" value="Unassembled WGS sequence"/>
</dbReference>
<dbReference type="Pfam" id="PF13717">
    <property type="entry name" value="Zn_ribbon_4"/>
    <property type="match status" value="1"/>
</dbReference>
<protein>
    <recommendedName>
        <fullName evidence="3">Zinc finger/thioredoxin putative domain-containing protein</fullName>
    </recommendedName>
</protein>
<feature type="transmembrane region" description="Helical" evidence="2">
    <location>
        <begin position="127"/>
        <end position="147"/>
    </location>
</feature>
<sequence>MILTCPACTMRYLVSEGAVGPNGRRVRCANCGHQWVQEPEAGLDAELFDGADQVFPEIPEEGIDFDTVSSDVAEAAPYEDDFQSILKKEIESTPIPEGVKPIPPDEDFVTEGPGQKKQQKKASKEKIAGYAAAVCFWLVVLGAIIGLHPQISRAWPASNLLYDLVGMKPVPPGEGLALDSLSAEMGEGKILLKGNILNLRTQDIKVPAVMASIVDAEEKVIDRILIAPPVARLKAEGKAPFDVAYPTIPDGAANVRFAFSFVKVEPQEEAVSEEEKPSGHAPEPSHEDPEAH</sequence>
<name>A0A2W5MXU0_9BACT</name>
<accession>A0A2W5MXU0</accession>
<keyword evidence="2" id="KW-0812">Transmembrane</keyword>
<evidence type="ECO:0000313" key="5">
    <source>
        <dbReference type="Proteomes" id="UP000249417"/>
    </source>
</evidence>
<reference evidence="4 5" key="1">
    <citation type="submission" date="2017-08" db="EMBL/GenBank/DDBJ databases">
        <title>Infants hospitalized years apart are colonized by the same room-sourced microbial strains.</title>
        <authorList>
            <person name="Brooks B."/>
            <person name="Olm M.R."/>
            <person name="Firek B.A."/>
            <person name="Baker R."/>
            <person name="Thomas B.C."/>
            <person name="Morowitz M.J."/>
            <person name="Banfield J.F."/>
        </authorList>
    </citation>
    <scope>NUCLEOTIDE SEQUENCE [LARGE SCALE GENOMIC DNA]</scope>
    <source>
        <strain evidence="4">S2_005_002_R2_29</strain>
    </source>
</reference>
<dbReference type="AlphaFoldDB" id="A0A2W5MXU0"/>
<evidence type="ECO:0000313" key="4">
    <source>
        <dbReference type="EMBL" id="PZQ46111.1"/>
    </source>
</evidence>
<feature type="compositionally biased region" description="Basic and acidic residues" evidence="1">
    <location>
        <begin position="273"/>
        <end position="292"/>
    </location>
</feature>